<dbReference type="KEGG" id="proe:H9L23_25890"/>
<keyword evidence="2" id="KW-1185">Reference proteome</keyword>
<name>A0A7G9QGI6_9SPHI</name>
<reference evidence="1 2" key="1">
    <citation type="submission" date="2020-08" db="EMBL/GenBank/DDBJ databases">
        <title>Genome sequence of Pedobacter roseus KACC 11594T.</title>
        <authorList>
            <person name="Hyun D.-W."/>
            <person name="Bae J.-W."/>
        </authorList>
    </citation>
    <scope>NUCLEOTIDE SEQUENCE [LARGE SCALE GENOMIC DNA]</scope>
    <source>
        <strain evidence="1 2">KACC 11594</strain>
    </source>
</reference>
<dbReference type="EMBL" id="CP060723">
    <property type="protein sequence ID" value="QNN42461.1"/>
    <property type="molecule type" value="Genomic_DNA"/>
</dbReference>
<accession>A0A7G9QGI6</accession>
<evidence type="ECO:0000313" key="2">
    <source>
        <dbReference type="Proteomes" id="UP000515806"/>
    </source>
</evidence>
<dbReference type="RefSeq" id="WP_187592981.1">
    <property type="nucleotide sequence ID" value="NZ_CP060723.1"/>
</dbReference>
<dbReference type="AlphaFoldDB" id="A0A7G9QGI6"/>
<organism evidence="1 2">
    <name type="scientific">Pedobacter roseus</name>
    <dbReference type="NCBI Taxonomy" id="336820"/>
    <lineage>
        <taxon>Bacteria</taxon>
        <taxon>Pseudomonadati</taxon>
        <taxon>Bacteroidota</taxon>
        <taxon>Sphingobacteriia</taxon>
        <taxon>Sphingobacteriales</taxon>
        <taxon>Sphingobacteriaceae</taxon>
        <taxon>Pedobacter</taxon>
    </lineage>
</organism>
<sequence>MKYFKKAIRLMGLVLLIFLASIGLGRGVPIPPSNRKENHIEIKVALKDAEEGEKLMVADFKK</sequence>
<evidence type="ECO:0000313" key="1">
    <source>
        <dbReference type="EMBL" id="QNN42461.1"/>
    </source>
</evidence>
<dbReference type="Proteomes" id="UP000515806">
    <property type="component" value="Chromosome"/>
</dbReference>
<gene>
    <name evidence="1" type="ORF">H9L23_25890</name>
</gene>
<proteinExistence type="predicted"/>
<protein>
    <submittedName>
        <fullName evidence="1">Uncharacterized protein</fullName>
    </submittedName>
</protein>